<organism evidence="1 2">
    <name type="scientific">Gigaspora margarita</name>
    <dbReference type="NCBI Taxonomy" id="4874"/>
    <lineage>
        <taxon>Eukaryota</taxon>
        <taxon>Fungi</taxon>
        <taxon>Fungi incertae sedis</taxon>
        <taxon>Mucoromycota</taxon>
        <taxon>Glomeromycotina</taxon>
        <taxon>Glomeromycetes</taxon>
        <taxon>Diversisporales</taxon>
        <taxon>Gigasporaceae</taxon>
        <taxon>Gigaspora</taxon>
    </lineage>
</organism>
<evidence type="ECO:0000313" key="2">
    <source>
        <dbReference type="Proteomes" id="UP000789901"/>
    </source>
</evidence>
<keyword evidence="2" id="KW-1185">Reference proteome</keyword>
<protein>
    <submittedName>
        <fullName evidence="1">32961_t:CDS:1</fullName>
    </submittedName>
</protein>
<gene>
    <name evidence="1" type="ORF">GMARGA_LOCUS37538</name>
</gene>
<comment type="caution">
    <text evidence="1">The sequence shown here is derived from an EMBL/GenBank/DDBJ whole genome shotgun (WGS) entry which is preliminary data.</text>
</comment>
<name>A0ABN7X0Q7_GIGMA</name>
<feature type="non-terminal residue" evidence="1">
    <location>
        <position position="1"/>
    </location>
</feature>
<dbReference type="EMBL" id="CAJVQB010078823">
    <property type="protein sequence ID" value="CAG8845257.1"/>
    <property type="molecule type" value="Genomic_DNA"/>
</dbReference>
<reference evidence="1 2" key="1">
    <citation type="submission" date="2021-06" db="EMBL/GenBank/DDBJ databases">
        <authorList>
            <person name="Kallberg Y."/>
            <person name="Tangrot J."/>
            <person name="Rosling A."/>
        </authorList>
    </citation>
    <scope>NUCLEOTIDE SEQUENCE [LARGE SCALE GENOMIC DNA]</scope>
    <source>
        <strain evidence="1 2">120-4 pot B 10/14</strain>
    </source>
</reference>
<evidence type="ECO:0000313" key="1">
    <source>
        <dbReference type="EMBL" id="CAG8845257.1"/>
    </source>
</evidence>
<sequence length="68" mass="7822">YIDAAATNNNISTLKLKKALEKTISPSTNPHTLAHIILYYNIQNRSTKFSISQIQQDYELKHYIEAQN</sequence>
<proteinExistence type="predicted"/>
<dbReference type="Proteomes" id="UP000789901">
    <property type="component" value="Unassembled WGS sequence"/>
</dbReference>
<accession>A0ABN7X0Q7</accession>